<protein>
    <submittedName>
        <fullName evidence="2">Uncharacterized protein</fullName>
    </submittedName>
</protein>
<keyword evidence="1" id="KW-1133">Transmembrane helix</keyword>
<keyword evidence="1" id="KW-0812">Transmembrane</keyword>
<evidence type="ECO:0000313" key="3">
    <source>
        <dbReference type="Proteomes" id="UP000229056"/>
    </source>
</evidence>
<evidence type="ECO:0000256" key="1">
    <source>
        <dbReference type="SAM" id="Phobius"/>
    </source>
</evidence>
<dbReference type="EMBL" id="PEZY01000005">
    <property type="protein sequence ID" value="PIS06205.1"/>
    <property type="molecule type" value="Genomic_DNA"/>
</dbReference>
<organism evidence="2 3">
    <name type="scientific">Candidatus Buchananbacteria bacterium CG10_big_fil_rev_8_21_14_0_10_33_19</name>
    <dbReference type="NCBI Taxonomy" id="1974525"/>
    <lineage>
        <taxon>Bacteria</taxon>
        <taxon>Candidatus Buchananiibacteriota</taxon>
    </lineage>
</organism>
<feature type="transmembrane region" description="Helical" evidence="1">
    <location>
        <begin position="236"/>
        <end position="259"/>
    </location>
</feature>
<reference evidence="3" key="1">
    <citation type="submission" date="2017-09" db="EMBL/GenBank/DDBJ databases">
        <title>Depth-based differentiation of microbial function through sediment-hosted aquifers and enrichment of novel symbionts in the deep terrestrial subsurface.</title>
        <authorList>
            <person name="Probst A.J."/>
            <person name="Ladd B."/>
            <person name="Jarett J.K."/>
            <person name="Geller-Mcgrath D.E."/>
            <person name="Sieber C.M.K."/>
            <person name="Emerson J.B."/>
            <person name="Anantharaman K."/>
            <person name="Thomas B.C."/>
            <person name="Malmstrom R."/>
            <person name="Stieglmeier M."/>
            <person name="Klingl A."/>
            <person name="Woyke T."/>
            <person name="Ryan C.M."/>
            <person name="Banfield J.F."/>
        </authorList>
    </citation>
    <scope>NUCLEOTIDE SEQUENCE [LARGE SCALE GENOMIC DNA]</scope>
</reference>
<feature type="transmembrane region" description="Helical" evidence="1">
    <location>
        <begin position="208"/>
        <end position="230"/>
    </location>
</feature>
<dbReference type="Proteomes" id="UP000229056">
    <property type="component" value="Unassembled WGS sequence"/>
</dbReference>
<dbReference type="InterPro" id="IPR036249">
    <property type="entry name" value="Thioredoxin-like_sf"/>
</dbReference>
<feature type="transmembrane region" description="Helical" evidence="1">
    <location>
        <begin position="303"/>
        <end position="330"/>
    </location>
</feature>
<proteinExistence type="predicted"/>
<evidence type="ECO:0000313" key="2">
    <source>
        <dbReference type="EMBL" id="PIS06205.1"/>
    </source>
</evidence>
<feature type="transmembrane region" description="Helical" evidence="1">
    <location>
        <begin position="384"/>
        <end position="402"/>
    </location>
</feature>
<feature type="transmembrane region" description="Helical" evidence="1">
    <location>
        <begin position="176"/>
        <end position="201"/>
    </location>
</feature>
<feature type="transmembrane region" description="Helical" evidence="1">
    <location>
        <begin position="350"/>
        <end position="372"/>
    </location>
</feature>
<sequence>MINKVINKIFIISFFILVFFVFVLPVKAQNKVEVNFFHSKTCPVCAQESKFLDGLESRDSNLVINRYEVSEASSISKLNDFYKQYNVPESNWGLVPVTFIGGQAYLGFGEKTLALIEDQLTKLQSGESGDYGTQVSDGTFEKQVSDQLDVLKQRKINIPFFGEFEVAGMAPFTLSLMVGVLDGFNACAMVALSILLAILIGTNNRKRVVLIGGTFIFVSGLVYYVFIAAWLNVFLFLGYLKIITYIISAAVIVFAVFLLKDYFNDVICKLCNVKNDKADGLLTRFQKYLYAKANKTVSSEMPIILVLLAISVIAVGINMIELFCSLGFPLAYTKILATHNLPTYQYYLNLLVYIFFYMLDDLLIFLVAVVTLRITKVSDKYLKFVKLASGVVLLLLGLIMLFRPEILTF</sequence>
<dbReference type="SUPFAM" id="SSF52833">
    <property type="entry name" value="Thioredoxin-like"/>
    <property type="match status" value="1"/>
</dbReference>
<dbReference type="PROSITE" id="PS51354">
    <property type="entry name" value="GLUTAREDOXIN_2"/>
    <property type="match status" value="1"/>
</dbReference>
<name>A0A2H0W4C4_9BACT</name>
<gene>
    <name evidence="2" type="ORF">COT80_01375</name>
</gene>
<dbReference type="Gene3D" id="3.40.30.10">
    <property type="entry name" value="Glutaredoxin"/>
    <property type="match status" value="1"/>
</dbReference>
<comment type="caution">
    <text evidence="2">The sequence shown here is derived from an EMBL/GenBank/DDBJ whole genome shotgun (WGS) entry which is preliminary data.</text>
</comment>
<keyword evidence="1" id="KW-0472">Membrane</keyword>
<dbReference type="AlphaFoldDB" id="A0A2H0W4C4"/>
<accession>A0A2H0W4C4</accession>